<gene>
    <name evidence="2" type="ORF">PLEPLA_LOCUS15116</name>
</gene>
<name>A0A9N7U900_PLEPL</name>
<dbReference type="EMBL" id="CADEAL010000948">
    <property type="protein sequence ID" value="CAB1427178.1"/>
    <property type="molecule type" value="Genomic_DNA"/>
</dbReference>
<sequence>MSPPRSTGGWVHGDVRWWACSCGMPELSSNSPPGNSQAGSHSCKLPCSSCHGSQPGLEGASIMGPHQEVQVQWLLHLRVPSPCLVHKKTQEKHLTLIEVPKTVCVKKEGKRGLLSRCSDDLLRSEADKRGEAKASGRERAAEVCAS</sequence>
<organism evidence="2 3">
    <name type="scientific">Pleuronectes platessa</name>
    <name type="common">European plaice</name>
    <dbReference type="NCBI Taxonomy" id="8262"/>
    <lineage>
        <taxon>Eukaryota</taxon>
        <taxon>Metazoa</taxon>
        <taxon>Chordata</taxon>
        <taxon>Craniata</taxon>
        <taxon>Vertebrata</taxon>
        <taxon>Euteleostomi</taxon>
        <taxon>Actinopterygii</taxon>
        <taxon>Neopterygii</taxon>
        <taxon>Teleostei</taxon>
        <taxon>Neoteleostei</taxon>
        <taxon>Acanthomorphata</taxon>
        <taxon>Carangaria</taxon>
        <taxon>Pleuronectiformes</taxon>
        <taxon>Pleuronectoidei</taxon>
        <taxon>Pleuronectidae</taxon>
        <taxon>Pleuronectes</taxon>
    </lineage>
</organism>
<evidence type="ECO:0000313" key="2">
    <source>
        <dbReference type="EMBL" id="CAB1427178.1"/>
    </source>
</evidence>
<feature type="region of interest" description="Disordered" evidence="1">
    <location>
        <begin position="125"/>
        <end position="146"/>
    </location>
</feature>
<dbReference type="Proteomes" id="UP001153269">
    <property type="component" value="Unassembled WGS sequence"/>
</dbReference>
<accession>A0A9N7U900</accession>
<evidence type="ECO:0000313" key="3">
    <source>
        <dbReference type="Proteomes" id="UP001153269"/>
    </source>
</evidence>
<dbReference type="AlphaFoldDB" id="A0A9N7U900"/>
<reference evidence="2" key="1">
    <citation type="submission" date="2020-03" db="EMBL/GenBank/DDBJ databases">
        <authorList>
            <person name="Weist P."/>
        </authorList>
    </citation>
    <scope>NUCLEOTIDE SEQUENCE</scope>
</reference>
<evidence type="ECO:0000256" key="1">
    <source>
        <dbReference type="SAM" id="MobiDB-lite"/>
    </source>
</evidence>
<comment type="caution">
    <text evidence="2">The sequence shown here is derived from an EMBL/GenBank/DDBJ whole genome shotgun (WGS) entry which is preliminary data.</text>
</comment>
<proteinExistence type="predicted"/>
<keyword evidence="3" id="KW-1185">Reference proteome</keyword>
<protein>
    <submittedName>
        <fullName evidence="2">Uncharacterized protein</fullName>
    </submittedName>
</protein>